<keyword evidence="2" id="KW-0805">Transcription regulation</keyword>
<dbReference type="Gene3D" id="1.10.1740.10">
    <property type="match status" value="1"/>
</dbReference>
<dbReference type="InterPro" id="IPR036388">
    <property type="entry name" value="WH-like_DNA-bd_sf"/>
</dbReference>
<dbReference type="InterPro" id="IPR007627">
    <property type="entry name" value="RNA_pol_sigma70_r2"/>
</dbReference>
<dbReference type="InterPro" id="IPR039425">
    <property type="entry name" value="RNA_pol_sigma-70-like"/>
</dbReference>
<dbReference type="Gene3D" id="1.10.10.10">
    <property type="entry name" value="Winged helix-like DNA-binding domain superfamily/Winged helix DNA-binding domain"/>
    <property type="match status" value="1"/>
</dbReference>
<keyword evidence="4" id="KW-0238">DNA-binding</keyword>
<dbReference type="InterPro" id="IPR013325">
    <property type="entry name" value="RNA_pol_sigma_r2"/>
</dbReference>
<proteinExistence type="inferred from homology"/>
<evidence type="ECO:0000256" key="2">
    <source>
        <dbReference type="ARBA" id="ARBA00023015"/>
    </source>
</evidence>
<dbReference type="Pfam" id="PF04542">
    <property type="entry name" value="Sigma70_r2"/>
    <property type="match status" value="1"/>
</dbReference>
<reference evidence="8 9" key="1">
    <citation type="submission" date="2021-03" db="EMBL/GenBank/DDBJ databases">
        <title>Genomic Encyclopedia of Type Strains, Phase IV (KMG-IV): sequencing the most valuable type-strain genomes for metagenomic binning, comparative biology and taxonomic classification.</title>
        <authorList>
            <person name="Goeker M."/>
        </authorList>
    </citation>
    <scope>NUCLEOTIDE SEQUENCE [LARGE SCALE GENOMIC DNA]</scope>
    <source>
        <strain evidence="8 9">DSM 26048</strain>
    </source>
</reference>
<dbReference type="NCBIfam" id="TIGR02937">
    <property type="entry name" value="sigma70-ECF"/>
    <property type="match status" value="1"/>
</dbReference>
<sequence>MDEDQHWIELFLEGNLDAFERLVLKYRRSAIVFGQHFVKDFHTAEDIAQESFAEFYVYRARFNSNYKFKTYLFTIIRNKCVDYLRKHSKVQYEEAELMSRQTTEEEVLQREKKVFLYETMKQLKTDYRTAVYLIDIEQFSYKEASAIMRKSTVQMKILIYRARKKMKLLLEQEG</sequence>
<dbReference type="RefSeq" id="WP_209978120.1">
    <property type="nucleotide sequence ID" value="NZ_JAGGLB010000043.1"/>
</dbReference>
<dbReference type="Proteomes" id="UP001519287">
    <property type="component" value="Unassembled WGS sequence"/>
</dbReference>
<dbReference type="PANTHER" id="PTHR43133">
    <property type="entry name" value="RNA POLYMERASE ECF-TYPE SIGMA FACTO"/>
    <property type="match status" value="1"/>
</dbReference>
<feature type="domain" description="RNA polymerase sigma-70 region 2" evidence="6">
    <location>
        <begin position="22"/>
        <end position="89"/>
    </location>
</feature>
<evidence type="ECO:0000256" key="4">
    <source>
        <dbReference type="ARBA" id="ARBA00023125"/>
    </source>
</evidence>
<dbReference type="PANTHER" id="PTHR43133:SF8">
    <property type="entry name" value="RNA POLYMERASE SIGMA FACTOR HI_1459-RELATED"/>
    <property type="match status" value="1"/>
</dbReference>
<name>A0ABS4J871_9BACL</name>
<accession>A0ABS4J871</accession>
<evidence type="ECO:0000256" key="3">
    <source>
        <dbReference type="ARBA" id="ARBA00023082"/>
    </source>
</evidence>
<organism evidence="8 9">
    <name type="scientific">Paenibacillus eucommiae</name>
    <dbReference type="NCBI Taxonomy" id="1355755"/>
    <lineage>
        <taxon>Bacteria</taxon>
        <taxon>Bacillati</taxon>
        <taxon>Bacillota</taxon>
        <taxon>Bacilli</taxon>
        <taxon>Bacillales</taxon>
        <taxon>Paenibacillaceae</taxon>
        <taxon>Paenibacillus</taxon>
    </lineage>
</organism>
<evidence type="ECO:0000313" key="8">
    <source>
        <dbReference type="EMBL" id="MBP1996049.1"/>
    </source>
</evidence>
<evidence type="ECO:0000313" key="9">
    <source>
        <dbReference type="Proteomes" id="UP001519287"/>
    </source>
</evidence>
<comment type="caution">
    <text evidence="8">The sequence shown here is derived from an EMBL/GenBank/DDBJ whole genome shotgun (WGS) entry which is preliminary data.</text>
</comment>
<feature type="domain" description="RNA polymerase sigma factor 70 region 4 type 2" evidence="7">
    <location>
        <begin position="116"/>
        <end position="166"/>
    </location>
</feature>
<dbReference type="EMBL" id="JAGGLB010000043">
    <property type="protein sequence ID" value="MBP1996049.1"/>
    <property type="molecule type" value="Genomic_DNA"/>
</dbReference>
<evidence type="ECO:0000259" key="7">
    <source>
        <dbReference type="Pfam" id="PF08281"/>
    </source>
</evidence>
<evidence type="ECO:0000256" key="1">
    <source>
        <dbReference type="ARBA" id="ARBA00010641"/>
    </source>
</evidence>
<dbReference type="SUPFAM" id="SSF88659">
    <property type="entry name" value="Sigma3 and sigma4 domains of RNA polymerase sigma factors"/>
    <property type="match status" value="1"/>
</dbReference>
<gene>
    <name evidence="8" type="ORF">J2Z66_007693</name>
</gene>
<comment type="similarity">
    <text evidence="1">Belongs to the sigma-70 factor family. ECF subfamily.</text>
</comment>
<dbReference type="InterPro" id="IPR014284">
    <property type="entry name" value="RNA_pol_sigma-70_dom"/>
</dbReference>
<dbReference type="InterPro" id="IPR013324">
    <property type="entry name" value="RNA_pol_sigma_r3/r4-like"/>
</dbReference>
<evidence type="ECO:0000256" key="5">
    <source>
        <dbReference type="ARBA" id="ARBA00023163"/>
    </source>
</evidence>
<protein>
    <submittedName>
        <fullName evidence="8">RNA polymerase sigma-70 factor (ECF subfamily)</fullName>
    </submittedName>
</protein>
<dbReference type="Pfam" id="PF08281">
    <property type="entry name" value="Sigma70_r4_2"/>
    <property type="match status" value="1"/>
</dbReference>
<keyword evidence="5" id="KW-0804">Transcription</keyword>
<keyword evidence="3" id="KW-0731">Sigma factor</keyword>
<dbReference type="SUPFAM" id="SSF88946">
    <property type="entry name" value="Sigma2 domain of RNA polymerase sigma factors"/>
    <property type="match status" value="1"/>
</dbReference>
<dbReference type="InterPro" id="IPR013249">
    <property type="entry name" value="RNA_pol_sigma70_r4_t2"/>
</dbReference>
<keyword evidence="9" id="KW-1185">Reference proteome</keyword>
<evidence type="ECO:0000259" key="6">
    <source>
        <dbReference type="Pfam" id="PF04542"/>
    </source>
</evidence>